<comment type="caution">
    <text evidence="3">The sequence shown here is derived from an EMBL/GenBank/DDBJ whole genome shotgun (WGS) entry which is preliminary data.</text>
</comment>
<proteinExistence type="predicted"/>
<evidence type="ECO:0000259" key="2">
    <source>
        <dbReference type="Pfam" id="PF20434"/>
    </source>
</evidence>
<dbReference type="Pfam" id="PF20434">
    <property type="entry name" value="BD-FAE"/>
    <property type="match status" value="1"/>
</dbReference>
<name>A0ABT0UA60_9BACT</name>
<evidence type="ECO:0000256" key="1">
    <source>
        <dbReference type="ARBA" id="ARBA00022801"/>
    </source>
</evidence>
<reference evidence="3 4" key="1">
    <citation type="journal article" date="2022" name="Syst. Appl. Microbiol.">
        <title>Rhodopirellula aestuarii sp. nov., a novel member of the genus Rhodopirellula isolated from brackish sediments collected in the Tagus River estuary, Portugal.</title>
        <authorList>
            <person name="Vitorino I.R."/>
            <person name="Klimek D."/>
            <person name="Calusinska M."/>
            <person name="Lobo-da-Cunha A."/>
            <person name="Vasconcelos V."/>
            <person name="Lage O.M."/>
        </authorList>
    </citation>
    <scope>NUCLEOTIDE SEQUENCE [LARGE SCALE GENOMIC DNA]</scope>
    <source>
        <strain evidence="3 4">ICT_H3.1</strain>
    </source>
</reference>
<dbReference type="SUPFAM" id="SSF53474">
    <property type="entry name" value="alpha/beta-Hydrolases"/>
    <property type="match status" value="1"/>
</dbReference>
<dbReference type="Gene3D" id="3.40.50.1820">
    <property type="entry name" value="alpha/beta hydrolase"/>
    <property type="match status" value="1"/>
</dbReference>
<accession>A0ABT0UA60</accession>
<dbReference type="PANTHER" id="PTHR48081">
    <property type="entry name" value="AB HYDROLASE SUPERFAMILY PROTEIN C4A8.06C"/>
    <property type="match status" value="1"/>
</dbReference>
<dbReference type="InterPro" id="IPR029058">
    <property type="entry name" value="AB_hydrolase_fold"/>
</dbReference>
<keyword evidence="4" id="KW-1185">Reference proteome</keyword>
<dbReference type="InterPro" id="IPR049492">
    <property type="entry name" value="BD-FAE-like_dom"/>
</dbReference>
<keyword evidence="1 3" id="KW-0378">Hydrolase</keyword>
<dbReference type="RefSeq" id="WP_250931688.1">
    <property type="nucleotide sequence ID" value="NZ_JAMQBK010000066.1"/>
</dbReference>
<dbReference type="PANTHER" id="PTHR48081:SF13">
    <property type="entry name" value="ALPHA_BETA HYDROLASE"/>
    <property type="match status" value="1"/>
</dbReference>
<dbReference type="GO" id="GO:0016787">
    <property type="term" value="F:hydrolase activity"/>
    <property type="evidence" value="ECO:0007669"/>
    <property type="project" value="UniProtKB-KW"/>
</dbReference>
<protein>
    <submittedName>
        <fullName evidence="3">Alpha/beta hydrolase</fullName>
    </submittedName>
</protein>
<dbReference type="EMBL" id="JAMQBK010000066">
    <property type="protein sequence ID" value="MCM2373815.1"/>
    <property type="molecule type" value="Genomic_DNA"/>
</dbReference>
<sequence>MKQTKHVFLCAVIVVHCLTVSLRANESNALDIKRDIVFAEVDGKPLTLNLYLPPSDTACPLVVWIHGGGWRGGSKNSPRIRDVANNRFALASITYRFTNTATFPAQIHDCKAAIRWLRANASRYGYNADRIAVAGSSAGGHLALLLGTSGGVTELERTVGGNLETSSTVQAVIDYYGPSDFVLRGETQPERAYTDESGSFALLGGVDGKRLDIESEKFASPTQYVSSDDPPLLVFHGTSDTTVLLDQSEQIAKRYSEIGLPVELVVIEHAGHGSTIFFNDANLRKATRFLREHLRAPH</sequence>
<dbReference type="Proteomes" id="UP001202961">
    <property type="component" value="Unassembled WGS sequence"/>
</dbReference>
<gene>
    <name evidence="3" type="ORF">NB063_24630</name>
</gene>
<organism evidence="3 4">
    <name type="scientific">Aporhodopirellula aestuarii</name>
    <dbReference type="NCBI Taxonomy" id="2950107"/>
    <lineage>
        <taxon>Bacteria</taxon>
        <taxon>Pseudomonadati</taxon>
        <taxon>Planctomycetota</taxon>
        <taxon>Planctomycetia</taxon>
        <taxon>Pirellulales</taxon>
        <taxon>Pirellulaceae</taxon>
        <taxon>Aporhodopirellula</taxon>
    </lineage>
</organism>
<evidence type="ECO:0000313" key="3">
    <source>
        <dbReference type="EMBL" id="MCM2373815.1"/>
    </source>
</evidence>
<dbReference type="InterPro" id="IPR050300">
    <property type="entry name" value="GDXG_lipolytic_enzyme"/>
</dbReference>
<feature type="domain" description="BD-FAE-like" evidence="2">
    <location>
        <begin position="48"/>
        <end position="253"/>
    </location>
</feature>
<evidence type="ECO:0000313" key="4">
    <source>
        <dbReference type="Proteomes" id="UP001202961"/>
    </source>
</evidence>